<evidence type="ECO:0000313" key="4">
    <source>
        <dbReference type="Proteomes" id="UP000307768"/>
    </source>
</evidence>
<dbReference type="Proteomes" id="UP000307768">
    <property type="component" value="Unassembled WGS sequence"/>
</dbReference>
<evidence type="ECO:0000256" key="1">
    <source>
        <dbReference type="SAM" id="MobiDB-lite"/>
    </source>
</evidence>
<dbReference type="AlphaFoldDB" id="A0A5Q6RK35"/>
<protein>
    <submittedName>
        <fullName evidence="3">DUF3618 domain-containing protein</fullName>
    </submittedName>
</protein>
<sequence length="116" mass="12439">MTARRPAPGSGGLTKMRSEETDVTNDSRPEVPTTITGTPDQLVTQIDEVRNRLAANVDQLVQRSHPKTIARRGLADLKSKFVTPSGEPRMETIVPVVGGIVAVVGVIVVIRKIVSS</sequence>
<evidence type="ECO:0000256" key="2">
    <source>
        <dbReference type="SAM" id="Phobius"/>
    </source>
</evidence>
<comment type="caution">
    <text evidence="3">The sequence shown here is derived from an EMBL/GenBank/DDBJ whole genome shotgun (WGS) entry which is preliminary data.</text>
</comment>
<organism evidence="3 4">
    <name type="scientific">Mumia zhuanghuii</name>
    <dbReference type="NCBI Taxonomy" id="2585211"/>
    <lineage>
        <taxon>Bacteria</taxon>
        <taxon>Bacillati</taxon>
        <taxon>Actinomycetota</taxon>
        <taxon>Actinomycetes</taxon>
        <taxon>Propionibacteriales</taxon>
        <taxon>Nocardioidaceae</taxon>
        <taxon>Mumia</taxon>
    </lineage>
</organism>
<evidence type="ECO:0000313" key="3">
    <source>
        <dbReference type="EMBL" id="KAA1418347.1"/>
    </source>
</evidence>
<gene>
    <name evidence="3" type="ORF">FE697_021230</name>
</gene>
<keyword evidence="2" id="KW-1133">Transmembrane helix</keyword>
<feature type="region of interest" description="Disordered" evidence="1">
    <location>
        <begin position="1"/>
        <end position="37"/>
    </location>
</feature>
<name>A0A5Q6RK35_9ACTN</name>
<keyword evidence="2" id="KW-0472">Membrane</keyword>
<dbReference type="OrthoDB" id="5149496at2"/>
<reference evidence="3 4" key="1">
    <citation type="submission" date="2019-09" db="EMBL/GenBank/DDBJ databases">
        <title>Mumia zhuanghuii sp. nov. isolated from the intestinal contents of plateau pika (Ochotona curzoniae) in the Qinghai-Tibet plateau of China.</title>
        <authorList>
            <person name="Tian Z."/>
        </authorList>
    </citation>
    <scope>NUCLEOTIDE SEQUENCE [LARGE SCALE GENOMIC DNA]</scope>
    <source>
        <strain evidence="4">350</strain>
    </source>
</reference>
<keyword evidence="2" id="KW-0812">Transmembrane</keyword>
<accession>A0A5Q6RK35</accession>
<dbReference type="EMBL" id="VDFQ02000007">
    <property type="protein sequence ID" value="KAA1418347.1"/>
    <property type="molecule type" value="Genomic_DNA"/>
</dbReference>
<feature type="compositionally biased region" description="Basic and acidic residues" evidence="1">
    <location>
        <begin position="16"/>
        <end position="29"/>
    </location>
</feature>
<dbReference type="InterPro" id="IPR022062">
    <property type="entry name" value="DUF3618"/>
</dbReference>
<proteinExistence type="predicted"/>
<dbReference type="Pfam" id="PF12277">
    <property type="entry name" value="DUF3618"/>
    <property type="match status" value="1"/>
</dbReference>
<feature type="transmembrane region" description="Helical" evidence="2">
    <location>
        <begin position="92"/>
        <end position="110"/>
    </location>
</feature>